<feature type="transmembrane region" description="Helical" evidence="2">
    <location>
        <begin position="260"/>
        <end position="283"/>
    </location>
</feature>
<evidence type="ECO:0000313" key="3">
    <source>
        <dbReference type="EMBL" id="MBB5207898.1"/>
    </source>
</evidence>
<sequence>MSGRRKSWDVAQGRAEEAQTPAEDNKVTPISFQWFATNLALLSIASLAIGYLWLLNYARAEGIPLRVHGDGVGALVPWLAGTAASLLATPAVLLSMTAATIRLPVLTEDASLHDYLRTIRWKGSSDDGAMRMRISFWAFGVPMLVSTCVLFVHILADGPGQAWVWFVVCAVVTPCAVFPFLHRKASLVISWWNAGWSYGGASLLFTGFGIGAPAALLTIFGVSSDVVMLSVLGIGGLFCWLTVTLIAFGRREILYDGVRGLTLGLLSIVFIASAIPNSAAALAASSLRAMGLGGTTVDLRLRADATAHASDGRYLLVLDTGSQLYLRPCDADADRKGVQVIAWASVDRIEPRLRLPSESDSCK</sequence>
<keyword evidence="2" id="KW-1133">Transmembrane helix</keyword>
<proteinExistence type="predicted"/>
<dbReference type="EMBL" id="JACHHP010000002">
    <property type="protein sequence ID" value="MBB5207898.1"/>
    <property type="molecule type" value="Genomic_DNA"/>
</dbReference>
<gene>
    <name evidence="3" type="ORF">HNQ52_001427</name>
</gene>
<evidence type="ECO:0000313" key="4">
    <source>
        <dbReference type="Proteomes" id="UP000521199"/>
    </source>
</evidence>
<feature type="transmembrane region" description="Helical" evidence="2">
    <location>
        <begin position="134"/>
        <end position="156"/>
    </location>
</feature>
<comment type="caution">
    <text evidence="3">The sequence shown here is derived from an EMBL/GenBank/DDBJ whole genome shotgun (WGS) entry which is preliminary data.</text>
</comment>
<feature type="transmembrane region" description="Helical" evidence="2">
    <location>
        <begin position="226"/>
        <end position="248"/>
    </location>
</feature>
<dbReference type="Proteomes" id="UP000521199">
    <property type="component" value="Unassembled WGS sequence"/>
</dbReference>
<keyword evidence="2" id="KW-0812">Transmembrane</keyword>
<reference evidence="3 4" key="1">
    <citation type="submission" date="2020-08" db="EMBL/GenBank/DDBJ databases">
        <title>Genomic Encyclopedia of Type Strains, Phase IV (KMG-IV): sequencing the most valuable type-strain genomes for metagenomic binning, comparative biology and taxonomic classification.</title>
        <authorList>
            <person name="Goeker M."/>
        </authorList>
    </citation>
    <scope>NUCLEOTIDE SEQUENCE [LARGE SCALE GENOMIC DNA]</scope>
    <source>
        <strain evidence="3 4">DSM 24163</strain>
    </source>
</reference>
<feature type="transmembrane region" description="Helical" evidence="2">
    <location>
        <begin position="35"/>
        <end position="55"/>
    </location>
</feature>
<protein>
    <submittedName>
        <fullName evidence="3">Uncharacterized protein</fullName>
    </submittedName>
</protein>
<accession>A0A7W8D4Q6</accession>
<feature type="transmembrane region" description="Helical" evidence="2">
    <location>
        <begin position="75"/>
        <end position="94"/>
    </location>
</feature>
<dbReference type="AlphaFoldDB" id="A0A7W8D4Q6"/>
<organism evidence="3 4">
    <name type="scientific">Chiayiivirga flava</name>
    <dbReference type="NCBI Taxonomy" id="659595"/>
    <lineage>
        <taxon>Bacteria</taxon>
        <taxon>Pseudomonadati</taxon>
        <taxon>Pseudomonadota</taxon>
        <taxon>Gammaproteobacteria</taxon>
        <taxon>Lysobacterales</taxon>
        <taxon>Lysobacteraceae</taxon>
        <taxon>Chiayiivirga</taxon>
    </lineage>
</organism>
<evidence type="ECO:0000256" key="1">
    <source>
        <dbReference type="SAM" id="MobiDB-lite"/>
    </source>
</evidence>
<name>A0A7W8D4Q6_9GAMM</name>
<keyword evidence="4" id="KW-1185">Reference proteome</keyword>
<keyword evidence="2" id="KW-0472">Membrane</keyword>
<feature type="region of interest" description="Disordered" evidence="1">
    <location>
        <begin position="1"/>
        <end position="22"/>
    </location>
</feature>
<feature type="transmembrane region" description="Helical" evidence="2">
    <location>
        <begin position="201"/>
        <end position="220"/>
    </location>
</feature>
<evidence type="ECO:0000256" key="2">
    <source>
        <dbReference type="SAM" id="Phobius"/>
    </source>
</evidence>
<feature type="transmembrane region" description="Helical" evidence="2">
    <location>
        <begin position="162"/>
        <end position="181"/>
    </location>
</feature>
<dbReference type="RefSeq" id="WP_183960414.1">
    <property type="nucleotide sequence ID" value="NZ_JACHHP010000002.1"/>
</dbReference>